<dbReference type="Proteomes" id="UP000736335">
    <property type="component" value="Unassembled WGS sequence"/>
</dbReference>
<dbReference type="OrthoDB" id="5331396at2759"/>
<accession>A0A9P6H3I0</accession>
<feature type="transmembrane region" description="Helical" evidence="1">
    <location>
        <begin position="42"/>
        <end position="63"/>
    </location>
</feature>
<dbReference type="PANTHER" id="PTHR37849">
    <property type="entry name" value="YALI0E11605P"/>
    <property type="match status" value="1"/>
</dbReference>
<keyword evidence="1" id="KW-0812">Transmembrane</keyword>
<proteinExistence type="predicted"/>
<gene>
    <name evidence="2" type="ORF">BJ322DRAFT_1091901</name>
</gene>
<protein>
    <submittedName>
        <fullName evidence="2">Uncharacterized protein</fullName>
    </submittedName>
</protein>
<keyword evidence="3" id="KW-1185">Reference proteome</keyword>
<keyword evidence="1" id="KW-0472">Membrane</keyword>
<dbReference type="AlphaFoldDB" id="A0A9P6H3I0"/>
<reference evidence="2" key="2">
    <citation type="submission" date="2020-11" db="EMBL/GenBank/DDBJ databases">
        <authorList>
            <consortium name="DOE Joint Genome Institute"/>
            <person name="Kuo A."/>
            <person name="Miyauchi S."/>
            <person name="Kiss E."/>
            <person name="Drula E."/>
            <person name="Kohler A."/>
            <person name="Sanchez-Garcia M."/>
            <person name="Andreopoulos B."/>
            <person name="Barry K.W."/>
            <person name="Bonito G."/>
            <person name="Buee M."/>
            <person name="Carver A."/>
            <person name="Chen C."/>
            <person name="Cichocki N."/>
            <person name="Clum A."/>
            <person name="Culley D."/>
            <person name="Crous P.W."/>
            <person name="Fauchery L."/>
            <person name="Girlanda M."/>
            <person name="Hayes R."/>
            <person name="Keri Z."/>
            <person name="Labutti K."/>
            <person name="Lipzen A."/>
            <person name="Lombard V."/>
            <person name="Magnuson J."/>
            <person name="Maillard F."/>
            <person name="Morin E."/>
            <person name="Murat C."/>
            <person name="Nolan M."/>
            <person name="Ohm R."/>
            <person name="Pangilinan J."/>
            <person name="Pereira M."/>
            <person name="Perotto S."/>
            <person name="Peter M."/>
            <person name="Riley R."/>
            <person name="Sitrit Y."/>
            <person name="Stielow B."/>
            <person name="Szollosi G."/>
            <person name="Zifcakova L."/>
            <person name="Stursova M."/>
            <person name="Spatafora J.W."/>
            <person name="Tedersoo L."/>
            <person name="Vaario L.-M."/>
            <person name="Yamada A."/>
            <person name="Yan M."/>
            <person name="Wang P."/>
            <person name="Xu J."/>
            <person name="Bruns T."/>
            <person name="Baldrian P."/>
            <person name="Vilgalys R."/>
            <person name="Henrissat B."/>
            <person name="Grigoriev I.V."/>
            <person name="Hibbett D."/>
            <person name="Nagy L.G."/>
            <person name="Martin F.M."/>
        </authorList>
    </citation>
    <scope>NUCLEOTIDE SEQUENCE</scope>
    <source>
        <strain evidence="2">UH-Tt-Lm1</strain>
    </source>
</reference>
<dbReference type="PANTHER" id="PTHR37849:SF1">
    <property type="entry name" value="YALI0E11605P"/>
    <property type="match status" value="1"/>
</dbReference>
<evidence type="ECO:0000256" key="1">
    <source>
        <dbReference type="SAM" id="Phobius"/>
    </source>
</evidence>
<evidence type="ECO:0000313" key="2">
    <source>
        <dbReference type="EMBL" id="KAF9778672.1"/>
    </source>
</evidence>
<dbReference type="EMBL" id="WIUZ02000022">
    <property type="protein sequence ID" value="KAF9778672.1"/>
    <property type="molecule type" value="Genomic_DNA"/>
</dbReference>
<sequence>MIRHPRLVRLFSTSHLLRSADGTAHQIPNLGNNLAQRKPLGAIRGGIIGFLLGFSLASTYAAYRLVDEYKQASAILQASVEELQATAVKVSTHLKQIDSVEKDLKSLSETTVAKDDFAKLRAEVKKLYDGLHIETLDLRSHVWGIRGFIHQHRQP</sequence>
<organism evidence="2 3">
    <name type="scientific">Thelephora terrestris</name>
    <dbReference type="NCBI Taxonomy" id="56493"/>
    <lineage>
        <taxon>Eukaryota</taxon>
        <taxon>Fungi</taxon>
        <taxon>Dikarya</taxon>
        <taxon>Basidiomycota</taxon>
        <taxon>Agaricomycotina</taxon>
        <taxon>Agaricomycetes</taxon>
        <taxon>Thelephorales</taxon>
        <taxon>Thelephoraceae</taxon>
        <taxon>Thelephora</taxon>
    </lineage>
</organism>
<reference evidence="2" key="1">
    <citation type="journal article" date="2020" name="Nat. Commun.">
        <title>Large-scale genome sequencing of mycorrhizal fungi provides insights into the early evolution of symbiotic traits.</title>
        <authorList>
            <person name="Miyauchi S."/>
            <person name="Kiss E."/>
            <person name="Kuo A."/>
            <person name="Drula E."/>
            <person name="Kohler A."/>
            <person name="Sanchez-Garcia M."/>
            <person name="Morin E."/>
            <person name="Andreopoulos B."/>
            <person name="Barry K.W."/>
            <person name="Bonito G."/>
            <person name="Buee M."/>
            <person name="Carver A."/>
            <person name="Chen C."/>
            <person name="Cichocki N."/>
            <person name="Clum A."/>
            <person name="Culley D."/>
            <person name="Crous P.W."/>
            <person name="Fauchery L."/>
            <person name="Girlanda M."/>
            <person name="Hayes R.D."/>
            <person name="Keri Z."/>
            <person name="LaButti K."/>
            <person name="Lipzen A."/>
            <person name="Lombard V."/>
            <person name="Magnuson J."/>
            <person name="Maillard F."/>
            <person name="Murat C."/>
            <person name="Nolan M."/>
            <person name="Ohm R.A."/>
            <person name="Pangilinan J."/>
            <person name="Pereira M.F."/>
            <person name="Perotto S."/>
            <person name="Peter M."/>
            <person name="Pfister S."/>
            <person name="Riley R."/>
            <person name="Sitrit Y."/>
            <person name="Stielow J.B."/>
            <person name="Szollosi G."/>
            <person name="Zifcakova L."/>
            <person name="Stursova M."/>
            <person name="Spatafora J.W."/>
            <person name="Tedersoo L."/>
            <person name="Vaario L.M."/>
            <person name="Yamada A."/>
            <person name="Yan M."/>
            <person name="Wang P."/>
            <person name="Xu J."/>
            <person name="Bruns T."/>
            <person name="Baldrian P."/>
            <person name="Vilgalys R."/>
            <person name="Dunand C."/>
            <person name="Henrissat B."/>
            <person name="Grigoriev I.V."/>
            <person name="Hibbett D."/>
            <person name="Nagy L.G."/>
            <person name="Martin F.M."/>
        </authorList>
    </citation>
    <scope>NUCLEOTIDE SEQUENCE</scope>
    <source>
        <strain evidence="2">UH-Tt-Lm1</strain>
    </source>
</reference>
<evidence type="ECO:0000313" key="3">
    <source>
        <dbReference type="Proteomes" id="UP000736335"/>
    </source>
</evidence>
<comment type="caution">
    <text evidence="2">The sequence shown here is derived from an EMBL/GenBank/DDBJ whole genome shotgun (WGS) entry which is preliminary data.</text>
</comment>
<keyword evidence="1" id="KW-1133">Transmembrane helix</keyword>
<name>A0A9P6H3I0_9AGAM</name>